<organism evidence="2 3">
    <name type="scientific">Sulfurimonas paralvinellae</name>
    <dbReference type="NCBI Taxonomy" id="317658"/>
    <lineage>
        <taxon>Bacteria</taxon>
        <taxon>Pseudomonadati</taxon>
        <taxon>Campylobacterota</taxon>
        <taxon>Epsilonproteobacteria</taxon>
        <taxon>Campylobacterales</taxon>
        <taxon>Sulfurimonadaceae</taxon>
        <taxon>Sulfurimonas</taxon>
    </lineage>
</organism>
<dbReference type="Proteomes" id="UP000593580">
    <property type="component" value="Chromosome"/>
</dbReference>
<dbReference type="RefSeq" id="WP_193109695.1">
    <property type="nucleotide sequence ID" value="NZ_CP041406.1"/>
</dbReference>
<dbReference type="PANTHER" id="PTHR33525:SF4">
    <property type="entry name" value="CYCLIC DI-GMP PHOSPHODIESTERASE CDGJ"/>
    <property type="match status" value="1"/>
</dbReference>
<dbReference type="AlphaFoldDB" id="A0A7M1B7U3"/>
<name>A0A7M1B7U3_9BACT</name>
<gene>
    <name evidence="2" type="ORF">FM071_05525</name>
</gene>
<dbReference type="Pfam" id="PF08668">
    <property type="entry name" value="HDOD"/>
    <property type="match status" value="1"/>
</dbReference>
<protein>
    <submittedName>
        <fullName evidence="2">HDOD domain-containing protein</fullName>
    </submittedName>
</protein>
<dbReference type="PROSITE" id="PS51833">
    <property type="entry name" value="HDOD"/>
    <property type="match status" value="1"/>
</dbReference>
<feature type="domain" description="HDOD" evidence="1">
    <location>
        <begin position="13"/>
        <end position="212"/>
    </location>
</feature>
<reference evidence="2 3" key="1">
    <citation type="submission" date="2019-07" db="EMBL/GenBank/DDBJ databases">
        <title>Sulfurimonas paralvinellae sp. nov., a novel mesophilic, hydrogen- and sulfur-oxidizing chemolithoautotroph within the Epsilonproteo- bacteria isolated from a deep-sea hydrothermal vent polychaete nest, reclassification of Thiomicrospira denitrificans as Sulfurimonas denitrificans comb. nov. and emended description of the genus Sulfurimonas.</title>
        <authorList>
            <person name="Wang S."/>
            <person name="Jiang L."/>
            <person name="Shao Z."/>
        </authorList>
    </citation>
    <scope>NUCLEOTIDE SEQUENCE [LARGE SCALE GENOMIC DNA]</scope>
    <source>
        <strain evidence="2 3">GO25</strain>
    </source>
</reference>
<dbReference type="SUPFAM" id="SSF109604">
    <property type="entry name" value="HD-domain/PDEase-like"/>
    <property type="match status" value="1"/>
</dbReference>
<keyword evidence="3" id="KW-1185">Reference proteome</keyword>
<dbReference type="InterPro" id="IPR052340">
    <property type="entry name" value="RNase_Y/CdgJ"/>
</dbReference>
<dbReference type="EMBL" id="CP041406">
    <property type="protein sequence ID" value="QOP45774.1"/>
    <property type="molecule type" value="Genomic_DNA"/>
</dbReference>
<sequence>MTYEDLVKNIDDMPPLSKVAMVIQGLYANGARNVDVRKLIRMIEADVMLTANILKTINSPYYGFRSQISSISQAVTLLGTQQIYSLVIHYAISQHLTADTTIYGFNNAQFNEMCILQSSLMMQWYAKIDLHDTHILTSLALIMESGKIIISKELMGSDYREEYRKGFLACENIPKFEQEFLSTTSYYLSALLFEHWNLTPIYSIVLKNLDRNESEYDEEVDAIFSQYIKAIDVIRTAINLKEVLTDASIQKAAAKVAQMGLSSEDFETVANRIRKKYEESA</sequence>
<proteinExistence type="predicted"/>
<dbReference type="InterPro" id="IPR013976">
    <property type="entry name" value="HDOD"/>
</dbReference>
<dbReference type="Gene3D" id="1.10.3210.10">
    <property type="entry name" value="Hypothetical protein af1432"/>
    <property type="match status" value="1"/>
</dbReference>
<evidence type="ECO:0000259" key="1">
    <source>
        <dbReference type="PROSITE" id="PS51833"/>
    </source>
</evidence>
<dbReference type="PANTHER" id="PTHR33525">
    <property type="match status" value="1"/>
</dbReference>
<evidence type="ECO:0000313" key="3">
    <source>
        <dbReference type="Proteomes" id="UP000593580"/>
    </source>
</evidence>
<evidence type="ECO:0000313" key="2">
    <source>
        <dbReference type="EMBL" id="QOP45774.1"/>
    </source>
</evidence>
<accession>A0A7M1B7U3</accession>
<dbReference type="KEGG" id="spal:FM071_05525"/>